<dbReference type="EMBL" id="KZ613758">
    <property type="protein sequence ID" value="PMD64429.1"/>
    <property type="molecule type" value="Genomic_DNA"/>
</dbReference>
<dbReference type="RefSeq" id="XP_024741333.1">
    <property type="nucleotide sequence ID" value="XM_024884545.1"/>
</dbReference>
<dbReference type="PANTHER" id="PTHR46411:SF3">
    <property type="entry name" value="AAA+ ATPASE DOMAIN-CONTAINING PROTEIN"/>
    <property type="match status" value="1"/>
</dbReference>
<dbReference type="InParanoid" id="A0A2J6TN48"/>
<dbReference type="GeneID" id="36592622"/>
<name>A0A2J6TN48_9HELO</name>
<accession>A0A2J6TN48</accession>
<protein>
    <recommendedName>
        <fullName evidence="3">ATPase AAA-type core domain-containing protein</fullName>
    </recommendedName>
</protein>
<dbReference type="SUPFAM" id="SSF52540">
    <property type="entry name" value="P-loop containing nucleoside triphosphate hydrolases"/>
    <property type="match status" value="1"/>
</dbReference>
<evidence type="ECO:0000313" key="1">
    <source>
        <dbReference type="EMBL" id="PMD64429.1"/>
    </source>
</evidence>
<organism evidence="1 2">
    <name type="scientific">Hyaloscypha bicolor E</name>
    <dbReference type="NCBI Taxonomy" id="1095630"/>
    <lineage>
        <taxon>Eukaryota</taxon>
        <taxon>Fungi</taxon>
        <taxon>Dikarya</taxon>
        <taxon>Ascomycota</taxon>
        <taxon>Pezizomycotina</taxon>
        <taxon>Leotiomycetes</taxon>
        <taxon>Helotiales</taxon>
        <taxon>Hyaloscyphaceae</taxon>
        <taxon>Hyaloscypha</taxon>
        <taxon>Hyaloscypha bicolor</taxon>
    </lineage>
</organism>
<evidence type="ECO:0008006" key="3">
    <source>
        <dbReference type="Google" id="ProtNLM"/>
    </source>
</evidence>
<dbReference type="Gene3D" id="3.40.50.300">
    <property type="entry name" value="P-loop containing nucleotide triphosphate hydrolases"/>
    <property type="match status" value="1"/>
</dbReference>
<keyword evidence="2" id="KW-1185">Reference proteome</keyword>
<dbReference type="OrthoDB" id="10042665at2759"/>
<proteinExistence type="predicted"/>
<dbReference type="AlphaFoldDB" id="A0A2J6TN48"/>
<reference evidence="1 2" key="1">
    <citation type="submission" date="2016-04" db="EMBL/GenBank/DDBJ databases">
        <title>A degradative enzymes factory behind the ericoid mycorrhizal symbiosis.</title>
        <authorList>
            <consortium name="DOE Joint Genome Institute"/>
            <person name="Martino E."/>
            <person name="Morin E."/>
            <person name="Grelet G."/>
            <person name="Kuo A."/>
            <person name="Kohler A."/>
            <person name="Daghino S."/>
            <person name="Barry K."/>
            <person name="Choi C."/>
            <person name="Cichocki N."/>
            <person name="Clum A."/>
            <person name="Copeland A."/>
            <person name="Hainaut M."/>
            <person name="Haridas S."/>
            <person name="Labutti K."/>
            <person name="Lindquist E."/>
            <person name="Lipzen A."/>
            <person name="Khouja H.-R."/>
            <person name="Murat C."/>
            <person name="Ohm R."/>
            <person name="Olson A."/>
            <person name="Spatafora J."/>
            <person name="Veneault-Fourrey C."/>
            <person name="Henrissat B."/>
            <person name="Grigoriev I."/>
            <person name="Martin F."/>
            <person name="Perotto S."/>
        </authorList>
    </citation>
    <scope>NUCLEOTIDE SEQUENCE [LARGE SCALE GENOMIC DNA]</scope>
    <source>
        <strain evidence="1 2">E</strain>
    </source>
</reference>
<dbReference type="STRING" id="1095630.A0A2J6TN48"/>
<dbReference type="InterPro" id="IPR027417">
    <property type="entry name" value="P-loop_NTPase"/>
</dbReference>
<dbReference type="Proteomes" id="UP000235371">
    <property type="component" value="Unassembled WGS sequence"/>
</dbReference>
<gene>
    <name evidence="1" type="ORF">K444DRAFT_640922</name>
</gene>
<sequence length="191" mass="21704">MLAKLASSTKGKGLIFLLHGPPGSTESISEYTQRPLYNIRCCDLGSPPPAVEKTLRSSLHEADVFIEERSTNELARNELVSVLLQALEYLEEIMFLTTNRIESLDPAFKSRIHLSIAYPPFSTGSRLQLWKTFISHRSPKGARYKWLDEKFLKRISREEVNRRQIKNVVSRAYTRANNGKRSLAANDIILG</sequence>
<dbReference type="PANTHER" id="PTHR46411">
    <property type="entry name" value="FAMILY ATPASE, PUTATIVE-RELATED"/>
    <property type="match status" value="1"/>
</dbReference>
<evidence type="ECO:0000313" key="2">
    <source>
        <dbReference type="Proteomes" id="UP000235371"/>
    </source>
</evidence>